<organism evidence="2 3">
    <name type="scientific">Corchorus olitorius</name>
    <dbReference type="NCBI Taxonomy" id="93759"/>
    <lineage>
        <taxon>Eukaryota</taxon>
        <taxon>Viridiplantae</taxon>
        <taxon>Streptophyta</taxon>
        <taxon>Embryophyta</taxon>
        <taxon>Tracheophyta</taxon>
        <taxon>Spermatophyta</taxon>
        <taxon>Magnoliopsida</taxon>
        <taxon>eudicotyledons</taxon>
        <taxon>Gunneridae</taxon>
        <taxon>Pentapetalae</taxon>
        <taxon>rosids</taxon>
        <taxon>malvids</taxon>
        <taxon>Malvales</taxon>
        <taxon>Malvaceae</taxon>
        <taxon>Grewioideae</taxon>
        <taxon>Apeibeae</taxon>
        <taxon>Corchorus</taxon>
    </lineage>
</organism>
<dbReference type="Gene3D" id="1.10.30.50">
    <property type="match status" value="1"/>
</dbReference>
<keyword evidence="3" id="KW-1185">Reference proteome</keyword>
<dbReference type="Proteomes" id="UP000187203">
    <property type="component" value="Unassembled WGS sequence"/>
</dbReference>
<feature type="domain" description="ATPase AAA-type core" evidence="1">
    <location>
        <begin position="2"/>
        <end position="79"/>
    </location>
</feature>
<dbReference type="Pfam" id="PF13304">
    <property type="entry name" value="AAA_21"/>
    <property type="match status" value="1"/>
</dbReference>
<dbReference type="SUPFAM" id="SSF52540">
    <property type="entry name" value="P-loop containing nucleoside triphosphate hydrolases"/>
    <property type="match status" value="1"/>
</dbReference>
<dbReference type="InterPro" id="IPR027417">
    <property type="entry name" value="P-loop_NTPase"/>
</dbReference>
<evidence type="ECO:0000259" key="1">
    <source>
        <dbReference type="Pfam" id="PF13304"/>
    </source>
</evidence>
<dbReference type="GO" id="GO:0016887">
    <property type="term" value="F:ATP hydrolysis activity"/>
    <property type="evidence" value="ECO:0007669"/>
    <property type="project" value="InterPro"/>
</dbReference>
<name>A0A1R3L398_9ROSI</name>
<dbReference type="InterPro" id="IPR003959">
    <property type="entry name" value="ATPase_AAA_core"/>
</dbReference>
<protein>
    <recommendedName>
        <fullName evidence="1">ATPase AAA-type core domain-containing protein</fullName>
    </recommendedName>
</protein>
<accession>A0A1R3L398</accession>
<dbReference type="EMBL" id="AWUE01003174">
    <property type="protein sequence ID" value="OMP13816.1"/>
    <property type="molecule type" value="Genomic_DNA"/>
</dbReference>
<proteinExistence type="predicted"/>
<dbReference type="Gene3D" id="3.40.50.300">
    <property type="entry name" value="P-loop containing nucleotide triphosphate hydrolases"/>
    <property type="match status" value="1"/>
</dbReference>
<evidence type="ECO:0000313" key="2">
    <source>
        <dbReference type="EMBL" id="OMP13816.1"/>
    </source>
</evidence>
<gene>
    <name evidence="2" type="ORF">COLO4_00889</name>
</gene>
<comment type="caution">
    <text evidence="2">The sequence shown here is derived from an EMBL/GenBank/DDBJ whole genome shotgun (WGS) entry which is preliminary data.</text>
</comment>
<dbReference type="GO" id="GO:0005524">
    <property type="term" value="F:ATP binding"/>
    <property type="evidence" value="ECO:0007669"/>
    <property type="project" value="InterPro"/>
</dbReference>
<reference evidence="3" key="1">
    <citation type="submission" date="2013-09" db="EMBL/GenBank/DDBJ databases">
        <title>Corchorus olitorius genome sequencing.</title>
        <authorList>
            <person name="Alam M."/>
            <person name="Haque M.S."/>
            <person name="Islam M.S."/>
            <person name="Emdad E.M."/>
            <person name="Islam M.M."/>
            <person name="Ahmed B."/>
            <person name="Halim A."/>
            <person name="Hossen Q.M.M."/>
            <person name="Hossain M.Z."/>
            <person name="Ahmed R."/>
            <person name="Khan M.M."/>
            <person name="Islam R."/>
            <person name="Rashid M.M."/>
            <person name="Khan S.A."/>
            <person name="Rahman M.S."/>
            <person name="Alam M."/>
            <person name="Yahiya A.S."/>
            <person name="Khan M.S."/>
            <person name="Azam M.S."/>
            <person name="Haque T."/>
            <person name="Lashkar M.Z.H."/>
            <person name="Akhand A.I."/>
            <person name="Morshed G."/>
            <person name="Roy S."/>
            <person name="Uddin K.S."/>
            <person name="Rabeya T."/>
            <person name="Hossain A.S."/>
            <person name="Chowdhury A."/>
            <person name="Snigdha A.R."/>
            <person name="Mortoza M.S."/>
            <person name="Matin S.A."/>
            <person name="Hoque S.M.E."/>
            <person name="Islam M.K."/>
            <person name="Roy D.K."/>
            <person name="Haider R."/>
            <person name="Moosa M.M."/>
            <person name="Elias S.M."/>
            <person name="Hasan A.M."/>
            <person name="Jahan S."/>
            <person name="Shafiuddin M."/>
            <person name="Mahmood N."/>
            <person name="Shommy N.S."/>
        </authorList>
    </citation>
    <scope>NUCLEOTIDE SEQUENCE [LARGE SCALE GENOMIC DNA]</scope>
    <source>
        <strain evidence="3">cv. O-4</strain>
    </source>
</reference>
<dbReference type="AlphaFoldDB" id="A0A1R3L398"/>
<evidence type="ECO:0000313" key="3">
    <source>
        <dbReference type="Proteomes" id="UP000187203"/>
    </source>
</evidence>
<feature type="non-terminal residue" evidence="2">
    <location>
        <position position="1"/>
    </location>
</feature>
<sequence>MQWAELSSGQRAYVNLFSSVWNALADSRDTDALVCIDEGDLYLHPQLQVEFIEKLVRVMPHLTHKEMQIIVTTHSPLLVTDLPGQCLTVLTKDKNGLTQAKQGGKTFGANLYDIYRNTFQLDNQRTGNLSQDYMTSIIRLLDKEVLMDADIVDLTASLNIIGDKLLRYHIEKKLNAYQQQAGIMGGQPAARRHSALLKALLNDGTLEKLITSGPRELDALADTLSPILANADFEKCGTHAAFSELLQNKVFNYKAYRDSDFCSSLYIELKFTTVTCPYCNEYPVKVILRSKGKDKKPILHFDLDHFYPKNKYPFLALSFYNHIPSCKYCNSLHKQDRPFTIRTHTHPYLDNFDSLSSFSYSHGALIGRDVNSVSINNTTPNALNLCGDLKLEERYQQNIGYAKINQLVRILADNADLFIDEEEESVTTEFLHLKMRLADFGLTHDASRIMEQPWSKMQRDL</sequence>